<dbReference type="EMBL" id="CADEAL010002194">
    <property type="protein sequence ID" value="CAB1438699.1"/>
    <property type="molecule type" value="Genomic_DNA"/>
</dbReference>
<dbReference type="PROSITE" id="PS51717">
    <property type="entry name" value="G_VLIG"/>
    <property type="match status" value="1"/>
</dbReference>
<dbReference type="Proteomes" id="UP001153269">
    <property type="component" value="Unassembled WGS sequence"/>
</dbReference>
<keyword evidence="3" id="KW-1185">Reference proteome</keyword>
<evidence type="ECO:0000313" key="3">
    <source>
        <dbReference type="Proteomes" id="UP001153269"/>
    </source>
</evidence>
<evidence type="ECO:0000259" key="1">
    <source>
        <dbReference type="PROSITE" id="PS51717"/>
    </source>
</evidence>
<evidence type="ECO:0000313" key="2">
    <source>
        <dbReference type="EMBL" id="CAB1438699.1"/>
    </source>
</evidence>
<dbReference type="InterPro" id="IPR030383">
    <property type="entry name" value="G_VLIG_dom"/>
</dbReference>
<proteinExistence type="predicted"/>
<protein>
    <recommendedName>
        <fullName evidence="1">VLIG-type G domain-containing protein</fullName>
    </recommendedName>
</protein>
<comment type="caution">
    <text evidence="2">The sequence shown here is derived from an EMBL/GenBank/DDBJ whole genome shotgun (WGS) entry which is preliminary data.</text>
</comment>
<dbReference type="Pfam" id="PF25683">
    <property type="entry name" value="URGCP_GTPase"/>
    <property type="match status" value="1"/>
</dbReference>
<gene>
    <name evidence="2" type="ORF">PLEPLA_LOCUS26582</name>
</gene>
<feature type="domain" description="VLIG-type G" evidence="1">
    <location>
        <begin position="1"/>
        <end position="76"/>
    </location>
</feature>
<organism evidence="2 3">
    <name type="scientific">Pleuronectes platessa</name>
    <name type="common">European plaice</name>
    <dbReference type="NCBI Taxonomy" id="8262"/>
    <lineage>
        <taxon>Eukaryota</taxon>
        <taxon>Metazoa</taxon>
        <taxon>Chordata</taxon>
        <taxon>Craniata</taxon>
        <taxon>Vertebrata</taxon>
        <taxon>Euteleostomi</taxon>
        <taxon>Actinopterygii</taxon>
        <taxon>Neopterygii</taxon>
        <taxon>Teleostei</taxon>
        <taxon>Neoteleostei</taxon>
        <taxon>Acanthomorphata</taxon>
        <taxon>Carangaria</taxon>
        <taxon>Pleuronectiformes</taxon>
        <taxon>Pleuronectoidei</taxon>
        <taxon>Pleuronectidae</taxon>
        <taxon>Pleuronectes</taxon>
    </lineage>
</organism>
<name>A0A9N7UYC9_PLEPL</name>
<dbReference type="InterPro" id="IPR052986">
    <property type="entry name" value="VLIG_GTPase"/>
</dbReference>
<dbReference type="AlphaFoldDB" id="A0A9N7UYC9"/>
<accession>A0A9N7UYC9</accession>
<dbReference type="GO" id="GO:0005525">
    <property type="term" value="F:GTP binding"/>
    <property type="evidence" value="ECO:0007669"/>
    <property type="project" value="InterPro"/>
</dbReference>
<sequence>MEKKPSIKEFTDVLDYDMDKNNWNIPGLWHGTPPMAPVNTGYSEAVADFKRNLLQTVKKDPCNEVSQIPEFLEWMKSLWQAVKYENFIFSFRNTLVAQAYDNLCKEFCRCSHSAEYSSRTIFQYNIQKELLQQEDFKSFVRYIANYEIYVKDWIFQHILQKMSEDKTLCKLKNNNLQVIDKKISEAIDLAAIGEDGAPLPDNKESITKLISNMRKHLIKDISLSVEAEKTTLFQIQSSCLSFIKCLKSSMKELKEQLEEEFSNSGDITETLNTLPIKPQDELFKRVFGCGRQCPFCKAPCEAGGTEHKQHHAAIHRPQGLGRVKCESCKKLLNSLCTTEVHSDVKFRNTDTKWEWHPFKDYTKYYPDWIIPPDSTTEASDYWKGLEETHKGTSSEGFERRLQHEVNKVQLNTSASPESLRNMSGPPCRRWIQKSCIPQLHSSPWLQSVGRWRVRVPAALQTELPTMRKIINETERNSNPQINNS</sequence>
<dbReference type="PANTHER" id="PTHR14819">
    <property type="entry name" value="GTP-BINDING"/>
    <property type="match status" value="1"/>
</dbReference>
<dbReference type="PANTHER" id="PTHR14819:SF9">
    <property type="entry name" value="UP-REGULATOR OF CELL PROLIFERATION-LIKE"/>
    <property type="match status" value="1"/>
</dbReference>
<reference evidence="2" key="1">
    <citation type="submission" date="2020-03" db="EMBL/GenBank/DDBJ databases">
        <authorList>
            <person name="Weist P."/>
        </authorList>
    </citation>
    <scope>NUCLEOTIDE SEQUENCE</scope>
</reference>